<dbReference type="InterPro" id="IPR048254">
    <property type="entry name" value="CDP_ALCOHOL_P_TRANSF_CS"/>
</dbReference>
<gene>
    <name evidence="4" type="ORF">SAMN04488241_102328</name>
</gene>
<feature type="transmembrane region" description="Helical" evidence="3">
    <location>
        <begin position="37"/>
        <end position="59"/>
    </location>
</feature>
<evidence type="ECO:0000256" key="1">
    <source>
        <dbReference type="ARBA" id="ARBA00022679"/>
    </source>
</evidence>
<evidence type="ECO:0000313" key="4">
    <source>
        <dbReference type="EMBL" id="SFP50425.1"/>
    </source>
</evidence>
<feature type="transmembrane region" description="Helical" evidence="3">
    <location>
        <begin position="241"/>
        <end position="260"/>
    </location>
</feature>
<dbReference type="STRING" id="634430.SAMN04488241_102328"/>
<keyword evidence="3" id="KW-0812">Transmembrane</keyword>
<accession>A0A1I5QVZ6</accession>
<keyword evidence="3" id="KW-1133">Transmembrane helix</keyword>
<organism evidence="4 5">
    <name type="scientific">Sphingomonas rubra</name>
    <dbReference type="NCBI Taxonomy" id="634430"/>
    <lineage>
        <taxon>Bacteria</taxon>
        <taxon>Pseudomonadati</taxon>
        <taxon>Pseudomonadota</taxon>
        <taxon>Alphaproteobacteria</taxon>
        <taxon>Sphingomonadales</taxon>
        <taxon>Sphingomonadaceae</taxon>
        <taxon>Sphingomonas</taxon>
    </lineage>
</organism>
<dbReference type="AlphaFoldDB" id="A0A1I5QVZ6"/>
<name>A0A1I5QVZ6_9SPHN</name>
<dbReference type="Proteomes" id="UP000199586">
    <property type="component" value="Unassembled WGS sequence"/>
</dbReference>
<dbReference type="RefSeq" id="WP_093331548.1">
    <property type="nucleotide sequence ID" value="NZ_FOXP01000002.1"/>
</dbReference>
<dbReference type="PROSITE" id="PS00379">
    <property type="entry name" value="CDP_ALCOHOL_P_TRANSF"/>
    <property type="match status" value="1"/>
</dbReference>
<sequence>MTVPAPDGSRDRRIEDPSNLWLIHPLGRRLLPAALRLGVSANAVSMIGLTLGTLAALAYADFERWPMAVLGLVLSVGWLVADGLDGMVARATGTASPLGRLLDGLCDHGVFILIYVALAWRWGTAGGWALAIAAGAAHAVQSSLYEGERARFHRRLKGIAQPRPPRSAGGALLRAYDRLAGIPERLARPFEHHLAEASDPREVGRRYADRAVPAMRLLSLETANVRVLAIFVASLLGDPRIFWWFEIVPLSAIAMIGLAWHRRVEQGLVFSTLSPAADNSARLFVKEQGQ</sequence>
<keyword evidence="1 2" id="KW-0808">Transferase</keyword>
<dbReference type="GO" id="GO:0016780">
    <property type="term" value="F:phosphotransferase activity, for other substituted phosphate groups"/>
    <property type="evidence" value="ECO:0007669"/>
    <property type="project" value="InterPro"/>
</dbReference>
<dbReference type="Gene3D" id="1.20.120.1760">
    <property type="match status" value="1"/>
</dbReference>
<dbReference type="OrthoDB" id="9790577at2"/>
<evidence type="ECO:0000256" key="3">
    <source>
        <dbReference type="SAM" id="Phobius"/>
    </source>
</evidence>
<keyword evidence="3" id="KW-0472">Membrane</keyword>
<dbReference type="InterPro" id="IPR000462">
    <property type="entry name" value="CDP-OH_P_trans"/>
</dbReference>
<comment type="similarity">
    <text evidence="2">Belongs to the CDP-alcohol phosphatidyltransferase class-I family.</text>
</comment>
<protein>
    <submittedName>
        <fullName evidence="4">CDP-alcohol phosphatidyltransferase</fullName>
    </submittedName>
</protein>
<evidence type="ECO:0000313" key="5">
    <source>
        <dbReference type="Proteomes" id="UP000199586"/>
    </source>
</evidence>
<feature type="transmembrane region" description="Helical" evidence="3">
    <location>
        <begin position="105"/>
        <end position="122"/>
    </location>
</feature>
<feature type="transmembrane region" description="Helical" evidence="3">
    <location>
        <begin position="214"/>
        <end position="235"/>
    </location>
</feature>
<proteinExistence type="inferred from homology"/>
<feature type="transmembrane region" description="Helical" evidence="3">
    <location>
        <begin position="65"/>
        <end position="84"/>
    </location>
</feature>
<reference evidence="4 5" key="1">
    <citation type="submission" date="2016-10" db="EMBL/GenBank/DDBJ databases">
        <authorList>
            <person name="de Groot N.N."/>
        </authorList>
    </citation>
    <scope>NUCLEOTIDE SEQUENCE [LARGE SCALE GENOMIC DNA]</scope>
    <source>
        <strain evidence="4 5">CGMCC 1.9113</strain>
    </source>
</reference>
<keyword evidence="5" id="KW-1185">Reference proteome</keyword>
<dbReference type="GO" id="GO:0008654">
    <property type="term" value="P:phospholipid biosynthetic process"/>
    <property type="evidence" value="ECO:0007669"/>
    <property type="project" value="InterPro"/>
</dbReference>
<dbReference type="EMBL" id="FOXP01000002">
    <property type="protein sequence ID" value="SFP50425.1"/>
    <property type="molecule type" value="Genomic_DNA"/>
</dbReference>
<dbReference type="InterPro" id="IPR043130">
    <property type="entry name" value="CDP-OH_PTrfase_TM_dom"/>
</dbReference>
<evidence type="ECO:0000256" key="2">
    <source>
        <dbReference type="RuleBase" id="RU003750"/>
    </source>
</evidence>
<dbReference type="Pfam" id="PF01066">
    <property type="entry name" value="CDP-OH_P_transf"/>
    <property type="match status" value="1"/>
</dbReference>
<dbReference type="GO" id="GO:0016020">
    <property type="term" value="C:membrane"/>
    <property type="evidence" value="ECO:0007669"/>
    <property type="project" value="InterPro"/>
</dbReference>